<sequence>LISYIDDFSGFDFEDDMLPYEPYGCSFPHHQTLLLRLWDEIGIPHKQRKQIFGLVIPIIGIDVDPNRMTLTLSPTRRRDLCDALYSWAIKPANGRANYRLKQWQHLAGWVNWALNVFPLLRPCLNHFYDKMKGGDDPSRRIWVNNDVRDDLAWAARHIESSTGVHILRSSNWDPQEADF</sequence>
<feature type="non-terminal residue" evidence="1">
    <location>
        <position position="179"/>
    </location>
</feature>
<organism evidence="1 2">
    <name type="scientific">Hebeloma cylindrosporum</name>
    <dbReference type="NCBI Taxonomy" id="76867"/>
    <lineage>
        <taxon>Eukaryota</taxon>
        <taxon>Fungi</taxon>
        <taxon>Dikarya</taxon>
        <taxon>Basidiomycota</taxon>
        <taxon>Agaricomycotina</taxon>
        <taxon>Agaricomycetes</taxon>
        <taxon>Agaricomycetidae</taxon>
        <taxon>Agaricales</taxon>
        <taxon>Agaricineae</taxon>
        <taxon>Hymenogastraceae</taxon>
        <taxon>Hebeloma</taxon>
    </lineage>
</organism>
<reference evidence="2" key="2">
    <citation type="submission" date="2015-01" db="EMBL/GenBank/DDBJ databases">
        <title>Evolutionary Origins and Diversification of the Mycorrhizal Mutualists.</title>
        <authorList>
            <consortium name="DOE Joint Genome Institute"/>
            <consortium name="Mycorrhizal Genomics Consortium"/>
            <person name="Kohler A."/>
            <person name="Kuo A."/>
            <person name="Nagy L.G."/>
            <person name="Floudas D."/>
            <person name="Copeland A."/>
            <person name="Barry K.W."/>
            <person name="Cichocki N."/>
            <person name="Veneault-Fourrey C."/>
            <person name="LaButti K."/>
            <person name="Lindquist E.A."/>
            <person name="Lipzen A."/>
            <person name="Lundell T."/>
            <person name="Morin E."/>
            <person name="Murat C."/>
            <person name="Riley R."/>
            <person name="Ohm R."/>
            <person name="Sun H."/>
            <person name="Tunlid A."/>
            <person name="Henrissat B."/>
            <person name="Grigoriev I.V."/>
            <person name="Hibbett D.S."/>
            <person name="Martin F."/>
        </authorList>
    </citation>
    <scope>NUCLEOTIDE SEQUENCE [LARGE SCALE GENOMIC DNA]</scope>
    <source>
        <strain evidence="2">h7</strain>
    </source>
</reference>
<dbReference type="OrthoDB" id="198652at2759"/>
<reference evidence="1 2" key="1">
    <citation type="submission" date="2014-04" db="EMBL/GenBank/DDBJ databases">
        <authorList>
            <consortium name="DOE Joint Genome Institute"/>
            <person name="Kuo A."/>
            <person name="Gay G."/>
            <person name="Dore J."/>
            <person name="Kohler A."/>
            <person name="Nagy L.G."/>
            <person name="Floudas D."/>
            <person name="Copeland A."/>
            <person name="Barry K.W."/>
            <person name="Cichocki N."/>
            <person name="Veneault-Fourrey C."/>
            <person name="LaButti K."/>
            <person name="Lindquist E.A."/>
            <person name="Lipzen A."/>
            <person name="Lundell T."/>
            <person name="Morin E."/>
            <person name="Murat C."/>
            <person name="Sun H."/>
            <person name="Tunlid A."/>
            <person name="Henrissat B."/>
            <person name="Grigoriev I.V."/>
            <person name="Hibbett D.S."/>
            <person name="Martin F."/>
            <person name="Nordberg H.P."/>
            <person name="Cantor M.N."/>
            <person name="Hua S.X."/>
        </authorList>
    </citation>
    <scope>NUCLEOTIDE SEQUENCE [LARGE SCALE GENOMIC DNA]</scope>
    <source>
        <strain evidence="2">h7</strain>
    </source>
</reference>
<gene>
    <name evidence="1" type="ORF">M413DRAFT_51261</name>
</gene>
<dbReference type="Proteomes" id="UP000053424">
    <property type="component" value="Unassembled WGS sequence"/>
</dbReference>
<name>A0A0C3BZK1_HEBCY</name>
<protein>
    <submittedName>
        <fullName evidence="1">Uncharacterized protein</fullName>
    </submittedName>
</protein>
<feature type="non-terminal residue" evidence="1">
    <location>
        <position position="1"/>
    </location>
</feature>
<accession>A0A0C3BZK1</accession>
<dbReference type="EMBL" id="KN831801">
    <property type="protein sequence ID" value="KIM36876.1"/>
    <property type="molecule type" value="Genomic_DNA"/>
</dbReference>
<dbReference type="AlphaFoldDB" id="A0A0C3BZK1"/>
<evidence type="ECO:0000313" key="1">
    <source>
        <dbReference type="EMBL" id="KIM36876.1"/>
    </source>
</evidence>
<keyword evidence="2" id="KW-1185">Reference proteome</keyword>
<evidence type="ECO:0000313" key="2">
    <source>
        <dbReference type="Proteomes" id="UP000053424"/>
    </source>
</evidence>
<dbReference type="HOGENOM" id="CLU_134793_0_0_1"/>
<proteinExistence type="predicted"/>
<dbReference type="STRING" id="686832.A0A0C3BZK1"/>